<feature type="transmembrane region" description="Helical" evidence="1">
    <location>
        <begin position="73"/>
        <end position="94"/>
    </location>
</feature>
<keyword evidence="3" id="KW-1185">Reference proteome</keyword>
<evidence type="ECO:0000256" key="1">
    <source>
        <dbReference type="SAM" id="Phobius"/>
    </source>
</evidence>
<dbReference type="Proteomes" id="UP000008068">
    <property type="component" value="Unassembled WGS sequence"/>
</dbReference>
<gene>
    <name evidence="2" type="ORF">CAEBREN_15761</name>
</gene>
<dbReference type="OrthoDB" id="5865780at2759"/>
<dbReference type="HOGENOM" id="CLU_124065_0_0_1"/>
<dbReference type="OMA" id="CEHREHL"/>
<dbReference type="InParanoid" id="G0NIL7"/>
<organism evidence="3">
    <name type="scientific">Caenorhabditis brenneri</name>
    <name type="common">Nematode worm</name>
    <dbReference type="NCBI Taxonomy" id="135651"/>
    <lineage>
        <taxon>Eukaryota</taxon>
        <taxon>Metazoa</taxon>
        <taxon>Ecdysozoa</taxon>
        <taxon>Nematoda</taxon>
        <taxon>Chromadorea</taxon>
        <taxon>Rhabditida</taxon>
        <taxon>Rhabditina</taxon>
        <taxon>Rhabditomorpha</taxon>
        <taxon>Rhabditoidea</taxon>
        <taxon>Rhabditidae</taxon>
        <taxon>Peloderinae</taxon>
        <taxon>Caenorhabditis</taxon>
    </lineage>
</organism>
<evidence type="ECO:0000313" key="2">
    <source>
        <dbReference type="EMBL" id="EGT31908.1"/>
    </source>
</evidence>
<proteinExistence type="predicted"/>
<dbReference type="EMBL" id="GL379891">
    <property type="protein sequence ID" value="EGT31908.1"/>
    <property type="molecule type" value="Genomic_DNA"/>
</dbReference>
<name>G0NIL7_CAEBE</name>
<keyword evidence="1" id="KW-0472">Membrane</keyword>
<keyword evidence="1" id="KW-0812">Transmembrane</keyword>
<feature type="transmembrane region" description="Helical" evidence="1">
    <location>
        <begin position="6"/>
        <end position="25"/>
    </location>
</feature>
<sequence>MSHMILGLFGMILSVWMSIGAFIALSFEFHIIRSTYILLLSMCLMFLSYFTFCSAKTNLYVRLPSDQLPFSGIKLYTILFGLFHLAVAIAMVYLMKNCYICLLLIAFSFIFCCDAYSCLFTDVYMLCEHREHLYQMKRLEPVDGIVYNVAVRRVYKTKDKVLSGFDFYDDEIQVDKKWLEDNDKGCYWT</sequence>
<reference evidence="3" key="1">
    <citation type="submission" date="2011-07" db="EMBL/GenBank/DDBJ databases">
        <authorList>
            <consortium name="Caenorhabditis brenneri Sequencing and Analysis Consortium"/>
            <person name="Wilson R.K."/>
        </authorList>
    </citation>
    <scope>NUCLEOTIDE SEQUENCE [LARGE SCALE GENOMIC DNA]</scope>
    <source>
        <strain evidence="3">PB2801</strain>
    </source>
</reference>
<dbReference type="AlphaFoldDB" id="G0NIL7"/>
<protein>
    <submittedName>
        <fullName evidence="2">Uncharacterized protein</fullName>
    </submittedName>
</protein>
<feature type="transmembrane region" description="Helical" evidence="1">
    <location>
        <begin position="101"/>
        <end position="126"/>
    </location>
</feature>
<keyword evidence="1" id="KW-1133">Transmembrane helix</keyword>
<accession>G0NIL7</accession>
<feature type="transmembrane region" description="Helical" evidence="1">
    <location>
        <begin position="37"/>
        <end position="61"/>
    </location>
</feature>
<dbReference type="eggNOG" id="ENOG502TJNY">
    <property type="taxonomic scope" value="Eukaryota"/>
</dbReference>
<evidence type="ECO:0000313" key="3">
    <source>
        <dbReference type="Proteomes" id="UP000008068"/>
    </source>
</evidence>